<dbReference type="Proteomes" id="UP000230137">
    <property type="component" value="Unassembled WGS sequence"/>
</dbReference>
<organism evidence="1 2">
    <name type="scientific">Candidatus Berkelbacteria bacterium CG_4_10_14_0_2_um_filter_35_9_33_12</name>
    <dbReference type="NCBI Taxonomy" id="1974499"/>
    <lineage>
        <taxon>Bacteria</taxon>
        <taxon>Candidatus Berkelbacteria</taxon>
    </lineage>
</organism>
<name>A0A2M7W4I4_9BACT</name>
<accession>A0A2M7W4I4</accession>
<protein>
    <recommendedName>
        <fullName evidence="3">Helix-turn-helix domain-containing protein</fullName>
    </recommendedName>
</protein>
<evidence type="ECO:0000313" key="1">
    <source>
        <dbReference type="EMBL" id="PJA20663.1"/>
    </source>
</evidence>
<comment type="caution">
    <text evidence="1">The sequence shown here is derived from an EMBL/GenBank/DDBJ whole genome shotgun (WGS) entry which is preliminary data.</text>
</comment>
<proteinExistence type="predicted"/>
<dbReference type="EMBL" id="PFQF01000020">
    <property type="protein sequence ID" value="PJA20663.1"/>
    <property type="molecule type" value="Genomic_DNA"/>
</dbReference>
<sequence>MQQTNNTMVSVPEFAKLIGLSRSQVFRKVKAGQIPAQKVGGVYLIDASLANALAGIMTASDQKDISKAVKKTLKIYGETLEQLGSE</sequence>
<gene>
    <name evidence="1" type="ORF">COX60_01050</name>
</gene>
<evidence type="ECO:0000313" key="2">
    <source>
        <dbReference type="Proteomes" id="UP000230137"/>
    </source>
</evidence>
<dbReference type="AlphaFoldDB" id="A0A2M7W4I4"/>
<reference evidence="2" key="1">
    <citation type="submission" date="2017-09" db="EMBL/GenBank/DDBJ databases">
        <title>Depth-based differentiation of microbial function through sediment-hosted aquifers and enrichment of novel symbionts in the deep terrestrial subsurface.</title>
        <authorList>
            <person name="Probst A.J."/>
            <person name="Ladd B."/>
            <person name="Jarett J.K."/>
            <person name="Geller-Mcgrath D.E."/>
            <person name="Sieber C.M.K."/>
            <person name="Emerson J.B."/>
            <person name="Anantharaman K."/>
            <person name="Thomas B.C."/>
            <person name="Malmstrom R."/>
            <person name="Stieglmeier M."/>
            <person name="Klingl A."/>
            <person name="Woyke T."/>
            <person name="Ryan C.M."/>
            <person name="Banfield J.F."/>
        </authorList>
    </citation>
    <scope>NUCLEOTIDE SEQUENCE [LARGE SCALE GENOMIC DNA]</scope>
</reference>
<evidence type="ECO:0008006" key="3">
    <source>
        <dbReference type="Google" id="ProtNLM"/>
    </source>
</evidence>